<evidence type="ECO:0000313" key="3">
    <source>
        <dbReference type="Proteomes" id="UP000033423"/>
    </source>
</evidence>
<organism evidence="2 3">
    <name type="scientific">Candidatus Magnetobacterium bavaricum</name>
    <dbReference type="NCBI Taxonomy" id="29290"/>
    <lineage>
        <taxon>Bacteria</taxon>
        <taxon>Pseudomonadati</taxon>
        <taxon>Nitrospirota</taxon>
        <taxon>Thermodesulfovibrionia</taxon>
        <taxon>Thermodesulfovibrionales</taxon>
        <taxon>Candidatus Magnetobacteriaceae</taxon>
        <taxon>Candidatus Magnetobacterium</taxon>
    </lineage>
</organism>
<proteinExistence type="predicted"/>
<keyword evidence="3" id="KW-1185">Reference proteome</keyword>
<dbReference type="AlphaFoldDB" id="A0A0F3GIA6"/>
<sequence length="254" mass="28312">MVLKASEKLGDILVQSGLISPQQLKEALEEQKRTKKRLGIILCQKGWLKEEDIVKAFSNQLGVPYVDLSTSEPDHVALRIIPQSLAKRYLTLPLSFENNILSVVMADPLDDHLRGAIKFATGKEIKTNVATTTDIRKAIIRFYNGIKVEHIGDILIKAKVITKQQLAAALKKQDTDNRRLGEILVENKVATLVLISLPVANFMAPRRWSSRGSAMATFKMLFSKLSGRVRYLLARLCGIILSATWSGSKVFRST</sequence>
<dbReference type="GO" id="GO:0016887">
    <property type="term" value="F:ATP hydrolysis activity"/>
    <property type="evidence" value="ECO:0007669"/>
    <property type="project" value="TreeGrafter"/>
</dbReference>
<feature type="domain" description="Type II secretion system protein GspE N-terminal" evidence="1">
    <location>
        <begin position="61"/>
        <end position="145"/>
    </location>
</feature>
<dbReference type="Gene3D" id="3.30.300.160">
    <property type="entry name" value="Type II secretion system, protein E, N-terminal domain"/>
    <property type="match status" value="1"/>
</dbReference>
<gene>
    <name evidence="2" type="ORF">MBAV_006129</name>
</gene>
<evidence type="ECO:0000259" key="1">
    <source>
        <dbReference type="Pfam" id="PF05157"/>
    </source>
</evidence>
<dbReference type="EMBL" id="LACI01002607">
    <property type="protein sequence ID" value="KJU81675.1"/>
    <property type="molecule type" value="Genomic_DNA"/>
</dbReference>
<dbReference type="GO" id="GO:0005886">
    <property type="term" value="C:plasma membrane"/>
    <property type="evidence" value="ECO:0007669"/>
    <property type="project" value="TreeGrafter"/>
</dbReference>
<protein>
    <submittedName>
        <fullName evidence="2">Type II secretion system protein E</fullName>
    </submittedName>
</protein>
<accession>A0A0F3GIA6</accession>
<dbReference type="InterPro" id="IPR037257">
    <property type="entry name" value="T2SS_E_N_sf"/>
</dbReference>
<dbReference type="Proteomes" id="UP000033423">
    <property type="component" value="Unassembled WGS sequence"/>
</dbReference>
<comment type="caution">
    <text evidence="2">The sequence shown here is derived from an EMBL/GenBank/DDBJ whole genome shotgun (WGS) entry which is preliminary data.</text>
</comment>
<dbReference type="PANTHER" id="PTHR30258">
    <property type="entry name" value="TYPE II SECRETION SYSTEM PROTEIN GSPE-RELATED"/>
    <property type="match status" value="1"/>
</dbReference>
<reference evidence="2 3" key="1">
    <citation type="submission" date="2015-02" db="EMBL/GenBank/DDBJ databases">
        <title>Single-cell genomics of uncultivated deep-branching MTB reveals a conserved set of magnetosome genes.</title>
        <authorList>
            <person name="Kolinko S."/>
            <person name="Richter M."/>
            <person name="Glockner F.O."/>
            <person name="Brachmann A."/>
            <person name="Schuler D."/>
        </authorList>
    </citation>
    <scope>NUCLEOTIDE SEQUENCE [LARGE SCALE GENOMIC DNA]</scope>
    <source>
        <strain evidence="2">TM-1</strain>
    </source>
</reference>
<dbReference type="Pfam" id="PF05157">
    <property type="entry name" value="MshEN"/>
    <property type="match status" value="1"/>
</dbReference>
<name>A0A0F3GIA6_9BACT</name>
<dbReference type="SUPFAM" id="SSF160246">
    <property type="entry name" value="EspE N-terminal domain-like"/>
    <property type="match status" value="2"/>
</dbReference>
<dbReference type="PANTHER" id="PTHR30258:SF1">
    <property type="entry name" value="PROTEIN TRANSPORT PROTEIN HOFB HOMOLOG"/>
    <property type="match status" value="1"/>
</dbReference>
<dbReference type="InterPro" id="IPR007831">
    <property type="entry name" value="T2SS_GspE_N"/>
</dbReference>
<evidence type="ECO:0000313" key="2">
    <source>
        <dbReference type="EMBL" id="KJU81675.1"/>
    </source>
</evidence>